<protein>
    <submittedName>
        <fullName evidence="7">Serine-rich adhesin for platelets isoform X1</fullName>
    </submittedName>
</protein>
<gene>
    <name evidence="7" type="primary">LOC108886587</name>
</gene>
<keyword evidence="2" id="KW-1015">Disulfide bond</keyword>
<accession>A0AAJ8AYH5</accession>
<dbReference type="GeneID" id="108886587"/>
<evidence type="ECO:0000256" key="1">
    <source>
        <dbReference type="ARBA" id="ARBA00022729"/>
    </source>
</evidence>
<evidence type="ECO:0000256" key="4">
    <source>
        <dbReference type="SAM" id="Phobius"/>
    </source>
</evidence>
<sequence length="977" mass="105460">MTGHLLLLVLMYSFSEIRAQAPPPKLTVNPPVITETDSVTLNCQTPFDSVSQCYFYTVKEQTVRVFSCLKTLPGTELLLMTHQSSPAEVKVRCYYSVNLGEFSYTSPHSDISSITINFPPPPKLTVNPPVIAETDSVTLNCQTPSSVSVSQCYFHFMRRKPPKTLSCVKTLTGTELLLMTHQTSPAEVEVTCFYLVANHSPESNVSSISIQTPPPKLTVNPLVITETDSVTLNCQTPSSVSVSQCYFYTVKEQTAKVFSCVKTLTGTELLNMARQSSPAVVELTCYYTAEHRGGQYQSLQSNISSITIQPPPPKLTVNPPVITETDSVTLNCQTPSSVSVSQCYIYTVKEQTAKVFPCVKTLTGTELLNMARQSSPAVVELTCYYTAEHRGGQYQSLQSNMSSITIQPPPPKLTVNPPVITETDSVTLNCQTPSSVSVSQCYFYTLSGGTKVFSCLKTLTGTELLNMANQSSPAVVKVKCSYAVKLGEKTPQSPYSDISSITINTVLPPKLTVTPPVITETDSVTLNCQTPSSVSVSQCYLNIGGTNQVQTFPCVKTLTGTELLNMANQSSPAVVKVKCSYAVKLGEKTPQSPYSDISSITINTVLPPKLTVTPPVITETDSVTLNCQTPSSVSVSQCYLNIGGTNQVQTFPCVKTLTGTELLNMANQSSPAVVKVKCSYAVKLGEKTPQSPYSDISSITINTVLPPKLTVTPPVITETDSVTLNCQTPSSVSVSQCYFYTLSEKAFRDFPCLKTLTGTELLLMANQSSPAVVEITCYYTVKLGEKTSQSPPSNISSITINNIVETVSTTVQSMSTLTMTETVTRETNTAGIVTLTSANNTVKTASDSNVTVRWMWKVLVAVTGLGVTLGVTSLGLVLLCTKRRSGKCFNKRSQASVSGDIMMTNTDYGRLLPPGNGEGYSMVSSVRDADGPSGSEKLNNWDPQNQDSDTYHMYSTISEEPAPSALKDAGYSSLQAH</sequence>
<feature type="chain" id="PRO_5042543863" evidence="5">
    <location>
        <begin position="20"/>
        <end position="977"/>
    </location>
</feature>
<dbReference type="GO" id="GO:0004888">
    <property type="term" value="F:transmembrane signaling receptor activity"/>
    <property type="evidence" value="ECO:0007669"/>
    <property type="project" value="TreeGrafter"/>
</dbReference>
<feature type="signal peptide" evidence="5">
    <location>
        <begin position="1"/>
        <end position="19"/>
    </location>
</feature>
<evidence type="ECO:0000256" key="3">
    <source>
        <dbReference type="SAM" id="MobiDB-lite"/>
    </source>
</evidence>
<organism evidence="6 7">
    <name type="scientific">Lates calcarifer</name>
    <name type="common">Barramundi</name>
    <name type="synonym">Holocentrus calcarifer</name>
    <dbReference type="NCBI Taxonomy" id="8187"/>
    <lineage>
        <taxon>Eukaryota</taxon>
        <taxon>Metazoa</taxon>
        <taxon>Chordata</taxon>
        <taxon>Craniata</taxon>
        <taxon>Vertebrata</taxon>
        <taxon>Euteleostomi</taxon>
        <taxon>Actinopterygii</taxon>
        <taxon>Neopterygii</taxon>
        <taxon>Teleostei</taxon>
        <taxon>Neoteleostei</taxon>
        <taxon>Acanthomorphata</taxon>
        <taxon>Carangaria</taxon>
        <taxon>Carangaria incertae sedis</taxon>
        <taxon>Centropomidae</taxon>
        <taxon>Lates</taxon>
    </lineage>
</organism>
<feature type="transmembrane region" description="Helical" evidence="4">
    <location>
        <begin position="854"/>
        <end position="881"/>
    </location>
</feature>
<dbReference type="Proteomes" id="UP000694890">
    <property type="component" value="Unplaced"/>
</dbReference>
<evidence type="ECO:0000256" key="5">
    <source>
        <dbReference type="SAM" id="SignalP"/>
    </source>
</evidence>
<reference evidence="7" key="1">
    <citation type="submission" date="2025-08" db="UniProtKB">
        <authorList>
            <consortium name="RefSeq"/>
        </authorList>
    </citation>
    <scope>IDENTIFICATION</scope>
    <source>
        <tissue evidence="7">Brain</tissue>
    </source>
</reference>
<keyword evidence="1 5" id="KW-0732">Signal</keyword>
<dbReference type="GO" id="GO:0006955">
    <property type="term" value="P:immune response"/>
    <property type="evidence" value="ECO:0007669"/>
    <property type="project" value="TreeGrafter"/>
</dbReference>
<dbReference type="PANTHER" id="PTHR11481:SF64">
    <property type="entry name" value="FC RECEPTOR-LIKE PROTEIN 4"/>
    <property type="match status" value="1"/>
</dbReference>
<evidence type="ECO:0000313" key="7">
    <source>
        <dbReference type="RefSeq" id="XP_050923056.1"/>
    </source>
</evidence>
<name>A0AAJ8AYH5_LATCA</name>
<dbReference type="AlphaFoldDB" id="A0AAJ8AYH5"/>
<dbReference type="InterPro" id="IPR050488">
    <property type="entry name" value="Ig_Fc_receptor"/>
</dbReference>
<feature type="region of interest" description="Disordered" evidence="3">
    <location>
        <begin position="919"/>
        <end position="977"/>
    </location>
</feature>
<evidence type="ECO:0000256" key="2">
    <source>
        <dbReference type="ARBA" id="ARBA00023157"/>
    </source>
</evidence>
<evidence type="ECO:0000313" key="6">
    <source>
        <dbReference type="Proteomes" id="UP000694890"/>
    </source>
</evidence>
<proteinExistence type="predicted"/>
<dbReference type="GO" id="GO:0007166">
    <property type="term" value="P:cell surface receptor signaling pathway"/>
    <property type="evidence" value="ECO:0007669"/>
    <property type="project" value="TreeGrafter"/>
</dbReference>
<keyword evidence="4" id="KW-0812">Transmembrane</keyword>
<keyword evidence="4" id="KW-1133">Transmembrane helix</keyword>
<dbReference type="PANTHER" id="PTHR11481">
    <property type="entry name" value="IMMUNOGLOBULIN FC RECEPTOR"/>
    <property type="match status" value="1"/>
</dbReference>
<dbReference type="GO" id="GO:0009897">
    <property type="term" value="C:external side of plasma membrane"/>
    <property type="evidence" value="ECO:0007669"/>
    <property type="project" value="TreeGrafter"/>
</dbReference>
<dbReference type="RefSeq" id="XP_050923056.1">
    <property type="nucleotide sequence ID" value="XM_051067099.1"/>
</dbReference>
<keyword evidence="4" id="KW-0472">Membrane</keyword>
<feature type="compositionally biased region" description="Polar residues" evidence="3">
    <location>
        <begin position="936"/>
        <end position="958"/>
    </location>
</feature>